<dbReference type="Proteomes" id="UP000018201">
    <property type="component" value="Unassembled WGS sequence"/>
</dbReference>
<name>U6H2F7_9EIME</name>
<proteinExistence type="predicted"/>
<accession>U6H2F7</accession>
<dbReference type="VEuPathDB" id="ToxoDB:EPH_0074810"/>
<dbReference type="AlphaFoldDB" id="U6H2F7"/>
<dbReference type="OrthoDB" id="161814at2759"/>
<reference evidence="1" key="2">
    <citation type="submission" date="2013-10" db="EMBL/GenBank/DDBJ databases">
        <authorList>
            <person name="Aslett M."/>
        </authorList>
    </citation>
    <scope>NUCLEOTIDE SEQUENCE [LARGE SCALE GENOMIC DNA]</scope>
    <source>
        <strain evidence="1">Houghton</strain>
    </source>
</reference>
<gene>
    <name evidence="1" type="ORF">EPH_0074810</name>
</gene>
<dbReference type="EMBL" id="HG694121">
    <property type="protein sequence ID" value="CDI85653.1"/>
    <property type="molecule type" value="Genomic_DNA"/>
</dbReference>
<evidence type="ECO:0000313" key="1">
    <source>
        <dbReference type="EMBL" id="CDI85653.1"/>
    </source>
</evidence>
<keyword evidence="2" id="KW-1185">Reference proteome</keyword>
<organism evidence="1 2">
    <name type="scientific">Eimeria praecox</name>
    <dbReference type="NCBI Taxonomy" id="51316"/>
    <lineage>
        <taxon>Eukaryota</taxon>
        <taxon>Sar</taxon>
        <taxon>Alveolata</taxon>
        <taxon>Apicomplexa</taxon>
        <taxon>Conoidasida</taxon>
        <taxon>Coccidia</taxon>
        <taxon>Eucoccidiorida</taxon>
        <taxon>Eimeriorina</taxon>
        <taxon>Eimeriidae</taxon>
        <taxon>Eimeria</taxon>
    </lineage>
</organism>
<protein>
    <submittedName>
        <fullName evidence="1">Ctr copper transporter domain-containing protein, putative</fullName>
    </submittedName>
</protein>
<reference evidence="1" key="1">
    <citation type="submission" date="2013-10" db="EMBL/GenBank/DDBJ databases">
        <title>Genomic analysis of the causative agents of coccidiosis in chickens.</title>
        <authorList>
            <person name="Reid A.J."/>
            <person name="Blake D."/>
            <person name="Billington K."/>
            <person name="Browne H."/>
            <person name="Dunn M."/>
            <person name="Hung S."/>
            <person name="Kawahara F."/>
            <person name="Miranda-Saavedra D."/>
            <person name="Mourier T."/>
            <person name="Nagra H."/>
            <person name="Otto T.D."/>
            <person name="Rawlings N."/>
            <person name="Sanchez A."/>
            <person name="Sanders M."/>
            <person name="Subramaniam C."/>
            <person name="Tay Y."/>
            <person name="Dear P."/>
            <person name="Doerig C."/>
            <person name="Gruber A."/>
            <person name="Parkinson J."/>
            <person name="Shirley M."/>
            <person name="Wan K.L."/>
            <person name="Berriman M."/>
            <person name="Tomley F."/>
            <person name="Pain A."/>
        </authorList>
    </citation>
    <scope>NUCLEOTIDE SEQUENCE [LARGE SCALE GENOMIC DNA]</scope>
    <source>
        <strain evidence="1">Houghton</strain>
    </source>
</reference>
<evidence type="ECO:0000313" key="2">
    <source>
        <dbReference type="Proteomes" id="UP000018201"/>
    </source>
</evidence>
<sequence>MRLRMAEKERKPTLMLGSLPVYHNAIRASVAFLNYSWDYMLMLVAMTFNNFIPQPAKQMEAAEIRFPGIQAYAIPTRLYVESLDTSESDGAFILSRVPFSLFFSETSGALLFMGAGSLRSTKLKGG</sequence>